<dbReference type="KEGG" id="spap:H3Z74_21220"/>
<gene>
    <name evidence="2" type="ORF">H3Z74_21220</name>
</gene>
<evidence type="ECO:0000313" key="2">
    <source>
        <dbReference type="EMBL" id="QNQ09166.1"/>
    </source>
</evidence>
<sequence>METQMGAVSAAFYFLSQHPFLALPLYPLAALAIGGLLARITGWSGWFCLGIPGLVLGAMSPFFGSAVNAIFLNAAGTTGSAVIVHSEETSSTLNDSAIWYYEAVVRTADGRDVETSFDTMSASIYPWRNQILIPPEGERFMVKYVPGFPRNIAIMVDQSPYGRKRRIAEDREPVETAAAKLAAAPDNARFRDTYRDALTVFIAAHGKDADPTLLAEYRAKLAALGNAPAR</sequence>
<name>A0A7H0LHL3_9SPHN</name>
<keyword evidence="3" id="KW-1185">Reference proteome</keyword>
<dbReference type="EMBL" id="CP061038">
    <property type="protein sequence ID" value="QNQ09166.1"/>
    <property type="molecule type" value="Genomic_DNA"/>
</dbReference>
<feature type="transmembrane region" description="Helical" evidence="1">
    <location>
        <begin position="20"/>
        <end position="38"/>
    </location>
</feature>
<dbReference type="RefSeq" id="WP_187761489.1">
    <property type="nucleotide sequence ID" value="NZ_CP061038.1"/>
</dbReference>
<dbReference type="AlphaFoldDB" id="A0A7H0LHL3"/>
<keyword evidence="1" id="KW-0812">Transmembrane</keyword>
<keyword evidence="1" id="KW-1133">Transmembrane helix</keyword>
<evidence type="ECO:0008006" key="4">
    <source>
        <dbReference type="Google" id="ProtNLM"/>
    </source>
</evidence>
<protein>
    <recommendedName>
        <fullName evidence="4">DUF3592 domain-containing protein</fullName>
    </recommendedName>
</protein>
<keyword evidence="1" id="KW-0472">Membrane</keyword>
<evidence type="ECO:0000313" key="3">
    <source>
        <dbReference type="Proteomes" id="UP000516148"/>
    </source>
</evidence>
<organism evidence="2 3">
    <name type="scientific">Sphingomonas alpina</name>
    <dbReference type="NCBI Taxonomy" id="653931"/>
    <lineage>
        <taxon>Bacteria</taxon>
        <taxon>Pseudomonadati</taxon>
        <taxon>Pseudomonadota</taxon>
        <taxon>Alphaproteobacteria</taxon>
        <taxon>Sphingomonadales</taxon>
        <taxon>Sphingomonadaceae</taxon>
        <taxon>Sphingomonas</taxon>
    </lineage>
</organism>
<evidence type="ECO:0000256" key="1">
    <source>
        <dbReference type="SAM" id="Phobius"/>
    </source>
</evidence>
<accession>A0A7H0LHL3</accession>
<feature type="transmembrane region" description="Helical" evidence="1">
    <location>
        <begin position="45"/>
        <end position="63"/>
    </location>
</feature>
<reference evidence="2 3" key="1">
    <citation type="submission" date="2020-09" db="EMBL/GenBank/DDBJ databases">
        <title>Sphingomonas sp., a new species isolated from pork steak.</title>
        <authorList>
            <person name="Heidler von Heilborn D."/>
        </authorList>
    </citation>
    <scope>NUCLEOTIDE SEQUENCE [LARGE SCALE GENOMIC DNA]</scope>
    <source>
        <strain evidence="3">S8-3T</strain>
    </source>
</reference>
<dbReference type="Proteomes" id="UP000516148">
    <property type="component" value="Chromosome"/>
</dbReference>
<proteinExistence type="predicted"/>